<accession>A0A173XN40</accession>
<keyword evidence="4 6" id="KW-1133">Transmembrane helix</keyword>
<feature type="transmembrane region" description="Helical" evidence="6">
    <location>
        <begin position="83"/>
        <end position="105"/>
    </location>
</feature>
<evidence type="ECO:0000256" key="1">
    <source>
        <dbReference type="ARBA" id="ARBA00004141"/>
    </source>
</evidence>
<dbReference type="EMBL" id="CYYR01000003">
    <property type="protein sequence ID" value="CUN51828.1"/>
    <property type="molecule type" value="Genomic_DNA"/>
</dbReference>
<dbReference type="Proteomes" id="UP000095395">
    <property type="component" value="Unassembled WGS sequence"/>
</dbReference>
<evidence type="ECO:0000256" key="6">
    <source>
        <dbReference type="SAM" id="Phobius"/>
    </source>
</evidence>
<dbReference type="Pfam" id="PF04138">
    <property type="entry name" value="GtrA_DPMS_TM"/>
    <property type="match status" value="1"/>
</dbReference>
<keyword evidence="5 6" id="KW-0472">Membrane</keyword>
<feature type="transmembrane region" description="Helical" evidence="6">
    <location>
        <begin position="16"/>
        <end position="37"/>
    </location>
</feature>
<evidence type="ECO:0000256" key="5">
    <source>
        <dbReference type="ARBA" id="ARBA00023136"/>
    </source>
</evidence>
<feature type="transmembrane region" description="Helical" evidence="6">
    <location>
        <begin position="117"/>
        <end position="136"/>
    </location>
</feature>
<evidence type="ECO:0000256" key="3">
    <source>
        <dbReference type="ARBA" id="ARBA00022692"/>
    </source>
</evidence>
<gene>
    <name evidence="8" type="ORF">ERS852392_00611</name>
</gene>
<dbReference type="InterPro" id="IPR007267">
    <property type="entry name" value="GtrA_DPMS_TM"/>
</dbReference>
<dbReference type="PANTHER" id="PTHR38459">
    <property type="entry name" value="PROPHAGE BACTOPRENOL-LINKED GLUCOSE TRANSLOCASE HOMOLOG"/>
    <property type="match status" value="1"/>
</dbReference>
<keyword evidence="3 6" id="KW-0812">Transmembrane</keyword>
<dbReference type="PANTHER" id="PTHR38459:SF5">
    <property type="entry name" value="CELL WALL TEICHOIC ACID GLYCOSYLATION PROTEIN GTCA"/>
    <property type="match status" value="1"/>
</dbReference>
<reference evidence="8 9" key="1">
    <citation type="submission" date="2015-09" db="EMBL/GenBank/DDBJ databases">
        <authorList>
            <consortium name="Pathogen Informatics"/>
        </authorList>
    </citation>
    <scope>NUCLEOTIDE SEQUENCE [LARGE SCALE GENOMIC DNA]</scope>
    <source>
        <strain evidence="8 9">2789STDY5608835</strain>
    </source>
</reference>
<evidence type="ECO:0000313" key="9">
    <source>
        <dbReference type="Proteomes" id="UP000095395"/>
    </source>
</evidence>
<dbReference type="RefSeq" id="WP_055301286.1">
    <property type="nucleotide sequence ID" value="NZ_CYYR01000003.1"/>
</dbReference>
<dbReference type="GO" id="GO:0005886">
    <property type="term" value="C:plasma membrane"/>
    <property type="evidence" value="ECO:0007669"/>
    <property type="project" value="TreeGrafter"/>
</dbReference>
<comment type="similarity">
    <text evidence="2">Belongs to the GtrA family.</text>
</comment>
<evidence type="ECO:0000256" key="2">
    <source>
        <dbReference type="ARBA" id="ARBA00009399"/>
    </source>
</evidence>
<sequence>MKKIKELILKCWNNDVLRYIFFGGCTTLVNLVCYYVLRLATPINMNVANTISVMAAILFAYFVNSRFVFHSEAENLKQRFGEFTKFVGARLSTMIIEVGGVWLMAEVMHINDLIAKFVIQFIILVLNYIFSKFLVFTKKKGTGEKA</sequence>
<comment type="subcellular location">
    <subcellularLocation>
        <location evidence="1">Membrane</location>
        <topology evidence="1">Multi-pass membrane protein</topology>
    </subcellularLocation>
</comment>
<feature type="domain" description="GtrA/DPMS transmembrane" evidence="7">
    <location>
        <begin position="18"/>
        <end position="136"/>
    </location>
</feature>
<name>A0A173XN40_9FIRM</name>
<feature type="transmembrane region" description="Helical" evidence="6">
    <location>
        <begin position="43"/>
        <end position="63"/>
    </location>
</feature>
<organism evidence="8 9">
    <name type="scientific">Roseburia inulinivorans</name>
    <dbReference type="NCBI Taxonomy" id="360807"/>
    <lineage>
        <taxon>Bacteria</taxon>
        <taxon>Bacillati</taxon>
        <taxon>Bacillota</taxon>
        <taxon>Clostridia</taxon>
        <taxon>Lachnospirales</taxon>
        <taxon>Lachnospiraceae</taxon>
        <taxon>Roseburia</taxon>
    </lineage>
</organism>
<evidence type="ECO:0000259" key="7">
    <source>
        <dbReference type="Pfam" id="PF04138"/>
    </source>
</evidence>
<proteinExistence type="inferred from homology"/>
<dbReference type="InterPro" id="IPR051401">
    <property type="entry name" value="GtrA_CellWall_Glycosyl"/>
</dbReference>
<evidence type="ECO:0000256" key="4">
    <source>
        <dbReference type="ARBA" id="ARBA00022989"/>
    </source>
</evidence>
<evidence type="ECO:0000313" key="8">
    <source>
        <dbReference type="EMBL" id="CUN51828.1"/>
    </source>
</evidence>
<protein>
    <submittedName>
        <fullName evidence="8">GtrA-like protein</fullName>
    </submittedName>
</protein>
<dbReference type="GO" id="GO:0000271">
    <property type="term" value="P:polysaccharide biosynthetic process"/>
    <property type="evidence" value="ECO:0007669"/>
    <property type="project" value="InterPro"/>
</dbReference>
<dbReference type="AlphaFoldDB" id="A0A173XN40"/>